<dbReference type="InterPro" id="IPR014001">
    <property type="entry name" value="Helicase_ATP-bd"/>
</dbReference>
<dbReference type="InterPro" id="IPR049945">
    <property type="entry name" value="AAA_22"/>
</dbReference>
<dbReference type="InterPro" id="IPR048333">
    <property type="entry name" value="HA2_WH"/>
</dbReference>
<dbReference type="FunFam" id="3.40.50.300:FF:000007">
    <property type="entry name" value="Pre-mRNA-splicing factor ATP-dependent RNA helicase"/>
    <property type="match status" value="1"/>
</dbReference>
<keyword evidence="15" id="KW-1185">Reference proteome</keyword>
<keyword evidence="9" id="KW-0539">Nucleus</keyword>
<dbReference type="PROSITE" id="PS51194">
    <property type="entry name" value="HELICASE_CTER"/>
    <property type="match status" value="1"/>
</dbReference>
<proteinExistence type="predicted"/>
<dbReference type="Proteomes" id="UP001295423">
    <property type="component" value="Unassembled WGS sequence"/>
</dbReference>
<keyword evidence="3" id="KW-0507">mRNA processing</keyword>
<evidence type="ECO:0000256" key="9">
    <source>
        <dbReference type="ARBA" id="ARBA00023242"/>
    </source>
</evidence>
<dbReference type="Gene3D" id="1.20.120.1080">
    <property type="match status" value="1"/>
</dbReference>
<feature type="compositionally biased region" description="Basic and acidic residues" evidence="11">
    <location>
        <begin position="188"/>
        <end position="242"/>
    </location>
</feature>
<feature type="compositionally biased region" description="Basic and acidic residues" evidence="11">
    <location>
        <begin position="377"/>
        <end position="388"/>
    </location>
</feature>
<dbReference type="GO" id="GO:0003723">
    <property type="term" value="F:RNA binding"/>
    <property type="evidence" value="ECO:0007669"/>
    <property type="project" value="TreeGrafter"/>
</dbReference>
<evidence type="ECO:0000313" key="14">
    <source>
        <dbReference type="EMBL" id="CAJ1966679.1"/>
    </source>
</evidence>
<dbReference type="AlphaFoldDB" id="A0AAD2G970"/>
<dbReference type="InterPro" id="IPR011709">
    <property type="entry name" value="DEAD-box_helicase_OB_fold"/>
</dbReference>
<feature type="region of interest" description="Disordered" evidence="11">
    <location>
        <begin position="78"/>
        <end position="97"/>
    </location>
</feature>
<dbReference type="InterPro" id="IPR027417">
    <property type="entry name" value="P-loop_NTPase"/>
</dbReference>
<gene>
    <name evidence="14" type="ORF">CYCCA115_LOCUS22262</name>
</gene>
<evidence type="ECO:0000256" key="1">
    <source>
        <dbReference type="ARBA" id="ARBA00004123"/>
    </source>
</evidence>
<name>A0AAD2G970_9STRA</name>
<feature type="region of interest" description="Disordered" evidence="11">
    <location>
        <begin position="337"/>
        <end position="413"/>
    </location>
</feature>
<dbReference type="Pfam" id="PF00271">
    <property type="entry name" value="Helicase_C"/>
    <property type="match status" value="1"/>
</dbReference>
<dbReference type="GO" id="GO:0071006">
    <property type="term" value="C:U2-type catalytic step 1 spliceosome"/>
    <property type="evidence" value="ECO:0007669"/>
    <property type="project" value="UniProtKB-ARBA"/>
</dbReference>
<organism evidence="14 15">
    <name type="scientific">Cylindrotheca closterium</name>
    <dbReference type="NCBI Taxonomy" id="2856"/>
    <lineage>
        <taxon>Eukaryota</taxon>
        <taxon>Sar</taxon>
        <taxon>Stramenopiles</taxon>
        <taxon>Ochrophyta</taxon>
        <taxon>Bacillariophyta</taxon>
        <taxon>Bacillariophyceae</taxon>
        <taxon>Bacillariophycidae</taxon>
        <taxon>Bacillariales</taxon>
        <taxon>Bacillariaceae</taxon>
        <taxon>Cylindrotheca</taxon>
    </lineage>
</organism>
<comment type="catalytic activity">
    <reaction evidence="10">
        <text>ATP + H2O = ADP + phosphate + H(+)</text>
        <dbReference type="Rhea" id="RHEA:13065"/>
        <dbReference type="ChEBI" id="CHEBI:15377"/>
        <dbReference type="ChEBI" id="CHEBI:15378"/>
        <dbReference type="ChEBI" id="CHEBI:30616"/>
        <dbReference type="ChEBI" id="CHEBI:43474"/>
        <dbReference type="ChEBI" id="CHEBI:456216"/>
        <dbReference type="EC" id="3.6.4.13"/>
    </reaction>
</comment>
<evidence type="ECO:0000259" key="13">
    <source>
        <dbReference type="PROSITE" id="PS51194"/>
    </source>
</evidence>
<sequence length="1118" mass="127503">MPKKHKPSAAVIQWCSDELHDLMGFTDSALANYLAHVASSAKSVRDIQTVLEQGDIQASQDKQLRFCKDLYAKCSRSSSSLPAASKSRSISSTTTATTTATTKLTNADWVRKASQYDLVDDDDDDDLDTTKKQKKSKKKRESSKSTTSTSKKERLKEKKRRRRTYENDSNASSSSEEERMPRGKSTRRSKEESTSESKKDTLTEAERAELEREKDLRERDEFVQRMLNKDKSKTKQKVKEGEDNTDAAAESKAAAQERMDKERRLAKGETIVEEDGTTLTLERLREESRRQYLKARQEREVTLLKQSLEDEEELFRDQKISETEKKRIELGRKIIKMVQKNENEEEEDVQDGFYRLPDEYDENQTKSKQNQALLSSRYRETKEEKSEQELWEESQTQKAAGRKKKPKKDENEKEYDLVFDDQIDFVMQETTKGYDKRGKGKLSPEIGKELAVVKKEQEALVLTEHEKILEGRRKLPVFPYREEFLAAVKDQQILVLVGETGSGKTTQIPQYLHEIGYSELGKIGCTQPRRVAAMSVAARVAQEMDVRLGHEVGYSIRFENCTSKSTLIQYMTDGMLLREILTEPDLASYSCMVIDEAHERTLHSDILFGLVKDIVRFRKDLKLIISSATMDAEKFSKYFDDASIFMIPGRMFPVDIFYTKSPEADYVDAAVVTCLQIHVSQPLNGDILVFLTGQEEIETASEILTQRTRNLGSRIKELMICPVYANLPSEQQAKIFEKTPKGARKVVLATNIAETSLTINGICYVIDTGFNKQKSFNAKTGMESLVVTPVSQAAANQRAGRAGRTQPGKCFRLFTAWSFQHELEPNTIPEILRTNLGNVVLMLKSLGINDLLHFDFMDRPPADALIRALEQLYALGALNDHGELTKLGRRMAEFPLEPMLSKAVIVSEKYECVSEVLSTVSMLSLGASVFYRPKDKAIHADTARLNFARGGGGDHISLLRCYSEWAATDYNNGWCIENFVQVKSIRRARDIREQLEGLCERVEIDHKVSKPDDLDAILKAITAGFFYNVARLGRTGDYRTVKQHKTVFIHPSSVLAKEEQPPPWLLYFELAFTTKEFMRQVAPIKPEWLVEIAPHYYQQSDVEDSNTKKMPKMRKNRR</sequence>
<evidence type="ECO:0000256" key="3">
    <source>
        <dbReference type="ARBA" id="ARBA00022664"/>
    </source>
</evidence>
<dbReference type="FunFam" id="1.20.120.1080:FF:000001">
    <property type="entry name" value="Pre-mRNA-splicing factor ATP-dependent RNA helicase"/>
    <property type="match status" value="1"/>
</dbReference>
<feature type="compositionally biased region" description="Basic and acidic residues" evidence="11">
    <location>
        <begin position="255"/>
        <end position="267"/>
    </location>
</feature>
<dbReference type="GO" id="GO:0005524">
    <property type="term" value="F:ATP binding"/>
    <property type="evidence" value="ECO:0007669"/>
    <property type="project" value="UniProtKB-KW"/>
</dbReference>
<dbReference type="InterPro" id="IPR007502">
    <property type="entry name" value="Helicase-assoc_dom"/>
</dbReference>
<accession>A0AAD2G970</accession>
<keyword evidence="5" id="KW-0378">Hydrolase</keyword>
<comment type="caution">
    <text evidence="14">The sequence shown here is derived from an EMBL/GenBank/DDBJ whole genome shotgun (WGS) entry which is preliminary data.</text>
</comment>
<feature type="domain" description="Helicase ATP-binding" evidence="12">
    <location>
        <begin position="485"/>
        <end position="648"/>
    </location>
</feature>
<dbReference type="Gene3D" id="3.40.50.300">
    <property type="entry name" value="P-loop containing nucleotide triphosphate hydrolases"/>
    <property type="match status" value="2"/>
</dbReference>
<evidence type="ECO:0000256" key="11">
    <source>
        <dbReference type="SAM" id="MobiDB-lite"/>
    </source>
</evidence>
<dbReference type="PANTHER" id="PTHR18934">
    <property type="entry name" value="ATP-DEPENDENT RNA HELICASE"/>
    <property type="match status" value="1"/>
</dbReference>
<dbReference type="SMART" id="SM00490">
    <property type="entry name" value="HELICc"/>
    <property type="match status" value="1"/>
</dbReference>
<dbReference type="Pfam" id="PF21010">
    <property type="entry name" value="HA2_C"/>
    <property type="match status" value="1"/>
</dbReference>
<dbReference type="PROSITE" id="PS51192">
    <property type="entry name" value="HELICASE_ATP_BIND_1"/>
    <property type="match status" value="1"/>
</dbReference>
<dbReference type="SMART" id="SM00487">
    <property type="entry name" value="DEXDc"/>
    <property type="match status" value="1"/>
</dbReference>
<keyword evidence="6" id="KW-0347">Helicase</keyword>
<comment type="subcellular location">
    <subcellularLocation>
        <location evidence="1">Nucleus</location>
    </subcellularLocation>
</comment>
<reference evidence="14" key="1">
    <citation type="submission" date="2023-08" db="EMBL/GenBank/DDBJ databases">
        <authorList>
            <person name="Audoor S."/>
            <person name="Bilcke G."/>
        </authorList>
    </citation>
    <scope>NUCLEOTIDE SEQUENCE</scope>
</reference>
<dbReference type="InterPro" id="IPR001650">
    <property type="entry name" value="Helicase_C-like"/>
</dbReference>
<evidence type="ECO:0000256" key="7">
    <source>
        <dbReference type="ARBA" id="ARBA00022840"/>
    </source>
</evidence>
<keyword evidence="7" id="KW-0067">ATP-binding</keyword>
<dbReference type="EC" id="3.6.4.13" evidence="2"/>
<evidence type="ECO:0000313" key="15">
    <source>
        <dbReference type="Proteomes" id="UP001295423"/>
    </source>
</evidence>
<dbReference type="InterPro" id="IPR002464">
    <property type="entry name" value="DNA/RNA_helicase_DEAH_CS"/>
</dbReference>
<dbReference type="CDD" id="cd18791">
    <property type="entry name" value="SF2_C_RHA"/>
    <property type="match status" value="1"/>
</dbReference>
<keyword evidence="8" id="KW-0508">mRNA splicing</keyword>
<protein>
    <recommendedName>
        <fullName evidence="2">RNA helicase</fullName>
        <ecNumber evidence="2">3.6.4.13</ecNumber>
    </recommendedName>
</protein>
<dbReference type="Pfam" id="PF04408">
    <property type="entry name" value="WHD_HA2"/>
    <property type="match status" value="1"/>
</dbReference>
<dbReference type="SMART" id="SM00847">
    <property type="entry name" value="HA2"/>
    <property type="match status" value="1"/>
</dbReference>
<dbReference type="EMBL" id="CAKOGP040002313">
    <property type="protein sequence ID" value="CAJ1966679.1"/>
    <property type="molecule type" value="Genomic_DNA"/>
</dbReference>
<dbReference type="GO" id="GO:0071013">
    <property type="term" value="C:catalytic step 2 spliceosome"/>
    <property type="evidence" value="ECO:0007669"/>
    <property type="project" value="TreeGrafter"/>
</dbReference>
<dbReference type="GO" id="GO:0008380">
    <property type="term" value="P:RNA splicing"/>
    <property type="evidence" value="ECO:0007669"/>
    <property type="project" value="UniProtKB-KW"/>
</dbReference>
<keyword evidence="4" id="KW-0547">Nucleotide-binding</keyword>
<evidence type="ECO:0000256" key="2">
    <source>
        <dbReference type="ARBA" id="ARBA00012552"/>
    </source>
</evidence>
<evidence type="ECO:0000256" key="10">
    <source>
        <dbReference type="ARBA" id="ARBA00047984"/>
    </source>
</evidence>
<dbReference type="GO" id="GO:0003724">
    <property type="term" value="F:RNA helicase activity"/>
    <property type="evidence" value="ECO:0007669"/>
    <property type="project" value="UniProtKB-EC"/>
</dbReference>
<dbReference type="SUPFAM" id="SSF52540">
    <property type="entry name" value="P-loop containing nucleoside triphosphate hydrolases"/>
    <property type="match status" value="1"/>
</dbReference>
<evidence type="ECO:0000256" key="4">
    <source>
        <dbReference type="ARBA" id="ARBA00022741"/>
    </source>
</evidence>
<dbReference type="Pfam" id="PF07717">
    <property type="entry name" value="OB_NTP_bind"/>
    <property type="match status" value="1"/>
</dbReference>
<dbReference type="GO" id="GO:0016887">
    <property type="term" value="F:ATP hydrolysis activity"/>
    <property type="evidence" value="ECO:0007669"/>
    <property type="project" value="InterPro"/>
</dbReference>
<dbReference type="Pfam" id="PF13401">
    <property type="entry name" value="AAA_22"/>
    <property type="match status" value="1"/>
</dbReference>
<dbReference type="PROSITE" id="PS00690">
    <property type="entry name" value="DEAH_ATP_HELICASE"/>
    <property type="match status" value="1"/>
</dbReference>
<feature type="compositionally biased region" description="Basic residues" evidence="11">
    <location>
        <begin position="132"/>
        <end position="141"/>
    </location>
</feature>
<evidence type="ECO:0000256" key="6">
    <source>
        <dbReference type="ARBA" id="ARBA00022806"/>
    </source>
</evidence>
<evidence type="ECO:0000259" key="12">
    <source>
        <dbReference type="PROSITE" id="PS51192"/>
    </source>
</evidence>
<dbReference type="FunFam" id="3.40.50.300:FF:000726">
    <property type="entry name" value="Pre-mRNA-splicing factor ATP-dependent RNA helicase"/>
    <property type="match status" value="1"/>
</dbReference>
<dbReference type="PANTHER" id="PTHR18934:SF83">
    <property type="entry name" value="PRE-MRNA-SPLICING FACTOR ATP-DEPENDENT RNA HELICASE DHX16"/>
    <property type="match status" value="1"/>
</dbReference>
<feature type="domain" description="Helicase C-terminal" evidence="13">
    <location>
        <begin position="666"/>
        <end position="847"/>
    </location>
</feature>
<feature type="region of interest" description="Disordered" evidence="11">
    <location>
        <begin position="120"/>
        <end position="271"/>
    </location>
</feature>
<evidence type="ECO:0000256" key="5">
    <source>
        <dbReference type="ARBA" id="ARBA00022801"/>
    </source>
</evidence>
<dbReference type="GO" id="GO:0006397">
    <property type="term" value="P:mRNA processing"/>
    <property type="evidence" value="ECO:0007669"/>
    <property type="project" value="UniProtKB-KW"/>
</dbReference>
<evidence type="ECO:0000256" key="8">
    <source>
        <dbReference type="ARBA" id="ARBA00023187"/>
    </source>
</evidence>